<dbReference type="Gene3D" id="2.40.10.220">
    <property type="entry name" value="predicted glycosyltransferase like domains"/>
    <property type="match status" value="1"/>
</dbReference>
<evidence type="ECO:0000313" key="3">
    <source>
        <dbReference type="EMBL" id="MFC1848752.1"/>
    </source>
</evidence>
<dbReference type="SUPFAM" id="SSF48452">
    <property type="entry name" value="TPR-like"/>
    <property type="match status" value="1"/>
</dbReference>
<protein>
    <submittedName>
        <fullName evidence="3">PilZ domain-containing protein</fullName>
    </submittedName>
</protein>
<dbReference type="EMBL" id="JBHPBY010000006">
    <property type="protein sequence ID" value="MFC1848752.1"/>
    <property type="molecule type" value="Genomic_DNA"/>
</dbReference>
<keyword evidence="1" id="KW-0802">TPR repeat</keyword>
<keyword evidence="4" id="KW-1185">Reference proteome</keyword>
<evidence type="ECO:0000313" key="4">
    <source>
        <dbReference type="Proteomes" id="UP001594351"/>
    </source>
</evidence>
<evidence type="ECO:0000259" key="2">
    <source>
        <dbReference type="Pfam" id="PF07238"/>
    </source>
</evidence>
<proteinExistence type="predicted"/>
<dbReference type="Pfam" id="PF13181">
    <property type="entry name" value="TPR_8"/>
    <property type="match status" value="2"/>
</dbReference>
<dbReference type="Gene3D" id="1.25.40.10">
    <property type="entry name" value="Tetratricopeptide repeat domain"/>
    <property type="match status" value="2"/>
</dbReference>
<dbReference type="InterPro" id="IPR019734">
    <property type="entry name" value="TPR_rpt"/>
</dbReference>
<dbReference type="Proteomes" id="UP001594351">
    <property type="component" value="Unassembled WGS sequence"/>
</dbReference>
<reference evidence="3 4" key="1">
    <citation type="submission" date="2024-09" db="EMBL/GenBank/DDBJ databases">
        <title>Laminarin stimulates single cell rates of sulfate reduction while oxygen inhibits transcriptomic activity in coastal marine sediment.</title>
        <authorList>
            <person name="Lindsay M."/>
            <person name="Orcutt B."/>
            <person name="Emerson D."/>
            <person name="Stepanauskas R."/>
            <person name="D'Angelo T."/>
        </authorList>
    </citation>
    <scope>NUCLEOTIDE SEQUENCE [LARGE SCALE GENOMIC DNA]</scope>
    <source>
        <strain evidence="3">SAG AM-311-K15</strain>
    </source>
</reference>
<feature type="repeat" description="TPR" evidence="1">
    <location>
        <begin position="179"/>
        <end position="212"/>
    </location>
</feature>
<comment type="caution">
    <text evidence="3">The sequence shown here is derived from an EMBL/GenBank/DDBJ whole genome shotgun (WGS) entry which is preliminary data.</text>
</comment>
<dbReference type="InterPro" id="IPR011990">
    <property type="entry name" value="TPR-like_helical_dom_sf"/>
</dbReference>
<organism evidence="3 4">
    <name type="scientific">candidate division CSSED10-310 bacterium</name>
    <dbReference type="NCBI Taxonomy" id="2855610"/>
    <lineage>
        <taxon>Bacteria</taxon>
        <taxon>Bacteria division CSSED10-310</taxon>
    </lineage>
</organism>
<dbReference type="PROSITE" id="PS50005">
    <property type="entry name" value="TPR"/>
    <property type="match status" value="1"/>
</dbReference>
<evidence type="ECO:0000256" key="1">
    <source>
        <dbReference type="PROSITE-ProRule" id="PRU00339"/>
    </source>
</evidence>
<name>A0ABV6YRE5_UNCC1</name>
<sequence>MDDRRISNRIPINVKVKYASYDTEHQGFSTDISSLGIFIESKDPPDKGAQLQLQFRLPLLKEKAEIRATGIVERIVDRNEAGITFSIPGFGVRFVTFEDDCERKMKTFVGLKLLEEKRQILSPAPAPVQTVSAPKQSPPEQAPPEIITEKLAETPPAVEKPLSDKEKAKLEKRARIEKAEKAFGDGLRTYRTGDYEKAIFLMKEATRLNPNKSSYFNALKEMEETYRKNNVFNTLKDVEEDINNSRYEIATQKLKNCMKIVHDDPRIIRLMAKTLILKGKNPVEALNWANKAYSMRVSDPENQYILGLAYKKLGNKERARSLFMKAAQKSNHVEALAELDKL</sequence>
<dbReference type="Pfam" id="PF07238">
    <property type="entry name" value="PilZ"/>
    <property type="match status" value="1"/>
</dbReference>
<accession>A0ABV6YRE5</accession>
<feature type="domain" description="PilZ" evidence="2">
    <location>
        <begin position="3"/>
        <end position="109"/>
    </location>
</feature>
<dbReference type="SUPFAM" id="SSF141371">
    <property type="entry name" value="PilZ domain-like"/>
    <property type="match status" value="1"/>
</dbReference>
<dbReference type="InterPro" id="IPR009875">
    <property type="entry name" value="PilZ_domain"/>
</dbReference>
<gene>
    <name evidence="3" type="ORF">ACFL27_00965</name>
</gene>